<dbReference type="EMBL" id="MU857651">
    <property type="protein sequence ID" value="KAK4247608.1"/>
    <property type="molecule type" value="Genomic_DNA"/>
</dbReference>
<comment type="caution">
    <text evidence="2">The sequence shown here is derived from an EMBL/GenBank/DDBJ whole genome shotgun (WGS) entry which is preliminary data.</text>
</comment>
<evidence type="ECO:0000259" key="1">
    <source>
        <dbReference type="Pfam" id="PF06985"/>
    </source>
</evidence>
<protein>
    <submittedName>
        <fullName evidence="2">HET-domain-containing protein</fullName>
    </submittedName>
</protein>
<name>A0AAN7HP41_9PEZI</name>
<dbReference type="InterPro" id="IPR010730">
    <property type="entry name" value="HET"/>
</dbReference>
<reference evidence="2" key="2">
    <citation type="submission" date="2023-05" db="EMBL/GenBank/DDBJ databases">
        <authorList>
            <consortium name="Lawrence Berkeley National Laboratory"/>
            <person name="Steindorff A."/>
            <person name="Hensen N."/>
            <person name="Bonometti L."/>
            <person name="Westerberg I."/>
            <person name="Brannstrom I.O."/>
            <person name="Guillou S."/>
            <person name="Cros-Aarteil S."/>
            <person name="Calhoun S."/>
            <person name="Haridas S."/>
            <person name="Kuo A."/>
            <person name="Mondo S."/>
            <person name="Pangilinan J."/>
            <person name="Riley R."/>
            <person name="Labutti K."/>
            <person name="Andreopoulos B."/>
            <person name="Lipzen A."/>
            <person name="Chen C."/>
            <person name="Yanf M."/>
            <person name="Daum C."/>
            <person name="Ng V."/>
            <person name="Clum A."/>
            <person name="Ohm R."/>
            <person name="Martin F."/>
            <person name="Silar P."/>
            <person name="Natvig D."/>
            <person name="Lalanne C."/>
            <person name="Gautier V."/>
            <person name="Ament-Velasquez S.L."/>
            <person name="Kruys A."/>
            <person name="Hutchinson M.I."/>
            <person name="Powell A.J."/>
            <person name="Barry K."/>
            <person name="Miller A.N."/>
            <person name="Grigoriev I.V."/>
            <person name="Debuchy R."/>
            <person name="Gladieux P."/>
            <person name="Thoren M.H."/>
            <person name="Johannesson H."/>
        </authorList>
    </citation>
    <scope>NUCLEOTIDE SEQUENCE</scope>
    <source>
        <strain evidence="2">CBS 359.72</strain>
    </source>
</reference>
<dbReference type="PANTHER" id="PTHR33112">
    <property type="entry name" value="DOMAIN PROTEIN, PUTATIVE-RELATED"/>
    <property type="match status" value="1"/>
</dbReference>
<evidence type="ECO:0000313" key="3">
    <source>
        <dbReference type="Proteomes" id="UP001303647"/>
    </source>
</evidence>
<feature type="domain" description="Heterokaryon incompatibility" evidence="1">
    <location>
        <begin position="256"/>
        <end position="384"/>
    </location>
</feature>
<gene>
    <name evidence="2" type="ORF">C7999DRAFT_14404</name>
</gene>
<reference evidence="2" key="1">
    <citation type="journal article" date="2023" name="Mol. Phylogenet. Evol.">
        <title>Genome-scale phylogeny and comparative genomics of the fungal order Sordariales.</title>
        <authorList>
            <person name="Hensen N."/>
            <person name="Bonometti L."/>
            <person name="Westerberg I."/>
            <person name="Brannstrom I.O."/>
            <person name="Guillou S."/>
            <person name="Cros-Aarteil S."/>
            <person name="Calhoun S."/>
            <person name="Haridas S."/>
            <person name="Kuo A."/>
            <person name="Mondo S."/>
            <person name="Pangilinan J."/>
            <person name="Riley R."/>
            <person name="LaButti K."/>
            <person name="Andreopoulos B."/>
            <person name="Lipzen A."/>
            <person name="Chen C."/>
            <person name="Yan M."/>
            <person name="Daum C."/>
            <person name="Ng V."/>
            <person name="Clum A."/>
            <person name="Steindorff A."/>
            <person name="Ohm R.A."/>
            <person name="Martin F."/>
            <person name="Silar P."/>
            <person name="Natvig D.O."/>
            <person name="Lalanne C."/>
            <person name="Gautier V."/>
            <person name="Ament-Velasquez S.L."/>
            <person name="Kruys A."/>
            <person name="Hutchinson M.I."/>
            <person name="Powell A.J."/>
            <person name="Barry K."/>
            <person name="Miller A.N."/>
            <person name="Grigoriev I.V."/>
            <person name="Debuchy R."/>
            <person name="Gladieux P."/>
            <person name="Hiltunen Thoren M."/>
            <person name="Johannesson H."/>
        </authorList>
    </citation>
    <scope>NUCLEOTIDE SEQUENCE</scope>
    <source>
        <strain evidence="2">CBS 359.72</strain>
    </source>
</reference>
<dbReference type="PANTHER" id="PTHR33112:SF1">
    <property type="entry name" value="HETEROKARYON INCOMPATIBILITY DOMAIN-CONTAINING PROTEIN"/>
    <property type="match status" value="1"/>
</dbReference>
<dbReference type="AlphaFoldDB" id="A0AAN7HP41"/>
<keyword evidence="3" id="KW-1185">Reference proteome</keyword>
<organism evidence="2 3">
    <name type="scientific">Corynascus novoguineensis</name>
    <dbReference type="NCBI Taxonomy" id="1126955"/>
    <lineage>
        <taxon>Eukaryota</taxon>
        <taxon>Fungi</taxon>
        <taxon>Dikarya</taxon>
        <taxon>Ascomycota</taxon>
        <taxon>Pezizomycotina</taxon>
        <taxon>Sordariomycetes</taxon>
        <taxon>Sordariomycetidae</taxon>
        <taxon>Sordariales</taxon>
        <taxon>Chaetomiaceae</taxon>
        <taxon>Corynascus</taxon>
    </lineage>
</organism>
<evidence type="ECO:0000313" key="2">
    <source>
        <dbReference type="EMBL" id="KAK4247608.1"/>
    </source>
</evidence>
<accession>A0AAN7HP41</accession>
<dbReference type="Proteomes" id="UP001303647">
    <property type="component" value="Unassembled WGS sequence"/>
</dbReference>
<sequence length="821" mass="93358">MESRSFTKRGAACEHSQSRPTKFLKFDATSPLCEQCQNLDLDAAFESALQTFQDAREGKLKRSEKLFKNTDGTYFYADALFVHRFGDRLSRESSCPLCTYFRSMRMRLEFHQQYKLLAFPSSESWMWRLDVLQEYPVWKEMTDTVFMAVVPDYETLPLVAHDEKWMVKDIPRTGVIYRLGADEERGPSLDVLARANEIQSEANLELARNWLAVCHKLHSSACGKRGGHEPIERGFRLINCMTDPPKVEPHTWGTKYAALSYVWGTSEADNEDWPRTVLDAVTVTKEMGLQYIWVDRLCINQADDDEKMYLISRMATVYEEAELTIVAAAGSGAGHGLPGVGSTTRTPQPKYTLDSGSTLLSSLRDPRYDIFESDYWTRGWTYQEGVLSNRKLVFTQNQIYWECRSMASQESMSIPLLHQPLTEGEEEIDDEDGESVMANFMITGIFKSDAYSGGFLSDHSGVLIEDEDDNRLDYGFPRHLEATTRAQLRGLNEHIRAYSKRRLTHDSDALAAFMGITGLYSRSSSKLHLLYGLPIWLGPIAVGTRESFSGAQITFALTVSAWYHRAVGHQQAMFVSEPACRRRTNFPSWSWAGWTGAAVSWRVPPNNEHCALMADLIELTALPSGTSRLLWAADTFLFSPGRRADAIRLRDYEPPFPAGCLDEVKRSLVGLQDPFVLNCFTRKETDKQWRWAHVVGRVGRDQTSGESPEWDRAWHRIGRRLCCVCLSIGMSEDEWTAKHRTGELVNVLMFACRYPAQENEGHGGARFLTLRRVQGAQGERWERVGTLFLIIRKICLDMCSDNQGLLKQIPVRERKGAFVIQ</sequence>
<dbReference type="Pfam" id="PF06985">
    <property type="entry name" value="HET"/>
    <property type="match status" value="1"/>
</dbReference>
<proteinExistence type="predicted"/>